<reference evidence="1 2" key="1">
    <citation type="submission" date="2016-07" db="EMBL/GenBank/DDBJ databases">
        <title>Genome analysis of Sphingobacterium siyangense T12B17.</title>
        <authorList>
            <person name="Xu D."/>
            <person name="Su Y."/>
            <person name="Zheng S."/>
        </authorList>
    </citation>
    <scope>NUCLEOTIDE SEQUENCE [LARGE SCALE GENOMIC DNA]</scope>
    <source>
        <strain evidence="1 2">T12B17</strain>
    </source>
</reference>
<gene>
    <name evidence="1" type="ORF">BCY89_13720</name>
</gene>
<evidence type="ECO:0008006" key="3">
    <source>
        <dbReference type="Google" id="ProtNLM"/>
    </source>
</evidence>
<sequence length="146" mass="16741">MFTPGNILYFTPFYFKNGAASKNKYFIVLKDIDGQLILASLPTSKIYLPHRIPEDHGCIEVPEGCINCYLFVRNRIIGQNGFAFSVLTAIYGQQIDMYDKHVIEDQYPLENVHYTVLDCLLPNELEALLACLRNSSSVKRKYKKIL</sequence>
<dbReference type="AlphaFoldDB" id="A0A420FK00"/>
<proteinExistence type="predicted"/>
<dbReference type="Proteomes" id="UP000286402">
    <property type="component" value="Unassembled WGS sequence"/>
</dbReference>
<name>A0A420FK00_9SPHI</name>
<comment type="caution">
    <text evidence="1">The sequence shown here is derived from an EMBL/GenBank/DDBJ whole genome shotgun (WGS) entry which is preliminary data.</text>
</comment>
<dbReference type="RefSeq" id="WP_120335552.1">
    <property type="nucleotide sequence ID" value="NZ_MCAQ01000026.1"/>
</dbReference>
<accession>A0A420FK00</accession>
<evidence type="ECO:0000313" key="1">
    <source>
        <dbReference type="EMBL" id="RKF33270.1"/>
    </source>
</evidence>
<protein>
    <recommendedName>
        <fullName evidence="3">PemK-like, MazF-like toxin of type II toxin-antitoxin system</fullName>
    </recommendedName>
</protein>
<evidence type="ECO:0000313" key="2">
    <source>
        <dbReference type="Proteomes" id="UP000286402"/>
    </source>
</evidence>
<keyword evidence="2" id="KW-1185">Reference proteome</keyword>
<dbReference type="EMBL" id="MCAQ01000026">
    <property type="protein sequence ID" value="RKF33270.1"/>
    <property type="molecule type" value="Genomic_DNA"/>
</dbReference>
<organism evidence="1 2">
    <name type="scientific">Sphingobacterium siyangense</name>
    <dbReference type="NCBI Taxonomy" id="459529"/>
    <lineage>
        <taxon>Bacteria</taxon>
        <taxon>Pseudomonadati</taxon>
        <taxon>Bacteroidota</taxon>
        <taxon>Sphingobacteriia</taxon>
        <taxon>Sphingobacteriales</taxon>
        <taxon>Sphingobacteriaceae</taxon>
        <taxon>Sphingobacterium</taxon>
    </lineage>
</organism>